<dbReference type="SUPFAM" id="SSF46626">
    <property type="entry name" value="Cytochrome c"/>
    <property type="match status" value="1"/>
</dbReference>
<dbReference type="PRINTS" id="PR00604">
    <property type="entry name" value="CYTCHRMECIAB"/>
</dbReference>
<dbReference type="RefSeq" id="WP_184263454.1">
    <property type="nucleotide sequence ID" value="NZ_JACIIX010000006.1"/>
</dbReference>
<dbReference type="InterPro" id="IPR009056">
    <property type="entry name" value="Cyt_c-like_dom"/>
</dbReference>
<evidence type="ECO:0000256" key="3">
    <source>
        <dbReference type="ARBA" id="ARBA00022723"/>
    </source>
</evidence>
<protein>
    <submittedName>
        <fullName evidence="9">Cytochrome c</fullName>
    </submittedName>
</protein>
<keyword evidence="2 6" id="KW-0349">Heme</keyword>
<dbReference type="EMBL" id="JACIIX010000006">
    <property type="protein sequence ID" value="MBB6210632.1"/>
    <property type="molecule type" value="Genomic_DNA"/>
</dbReference>
<comment type="caution">
    <text evidence="9">The sequence shown here is derived from an EMBL/GenBank/DDBJ whole genome shotgun (WGS) entry which is preliminary data.</text>
</comment>
<feature type="domain" description="Cytochrome c" evidence="8">
    <location>
        <begin position="23"/>
        <end position="134"/>
    </location>
</feature>
<keyword evidence="7" id="KW-0732">Signal</keyword>
<feature type="signal peptide" evidence="7">
    <location>
        <begin position="1"/>
        <end position="22"/>
    </location>
</feature>
<evidence type="ECO:0000256" key="6">
    <source>
        <dbReference type="PROSITE-ProRule" id="PRU00433"/>
    </source>
</evidence>
<keyword evidence="3 6" id="KW-0479">Metal-binding</keyword>
<evidence type="ECO:0000256" key="2">
    <source>
        <dbReference type="ARBA" id="ARBA00022617"/>
    </source>
</evidence>
<evidence type="ECO:0000256" key="1">
    <source>
        <dbReference type="ARBA" id="ARBA00022448"/>
    </source>
</evidence>
<name>A0A7X0DNW7_NOVIT</name>
<dbReference type="Gene3D" id="1.10.760.10">
    <property type="entry name" value="Cytochrome c-like domain"/>
    <property type="match status" value="1"/>
</dbReference>
<sequence length="134" mass="13986">MNVKLFAVGVAAAIALSGAAYAGDAANGEKLAKTRCATCHTFEQGGAKKVGPNLFGVTTRGPGKAEGFNYSASYKAAAEKGFAWDAANLDEYITDPTAFLAKKTGDAKARSNMTFKLAKPEERADVIAYLATLK</sequence>
<evidence type="ECO:0000256" key="5">
    <source>
        <dbReference type="ARBA" id="ARBA00023004"/>
    </source>
</evidence>
<evidence type="ECO:0000313" key="10">
    <source>
        <dbReference type="Proteomes" id="UP000544872"/>
    </source>
</evidence>
<feature type="chain" id="PRO_5030794689" evidence="7">
    <location>
        <begin position="23"/>
        <end position="134"/>
    </location>
</feature>
<dbReference type="PANTHER" id="PTHR11961">
    <property type="entry name" value="CYTOCHROME C"/>
    <property type="match status" value="1"/>
</dbReference>
<keyword evidence="5 6" id="KW-0408">Iron</keyword>
<dbReference type="InterPro" id="IPR036909">
    <property type="entry name" value="Cyt_c-like_dom_sf"/>
</dbReference>
<reference evidence="9 10" key="1">
    <citation type="submission" date="2020-08" db="EMBL/GenBank/DDBJ databases">
        <title>Genomic Encyclopedia of Type Strains, Phase IV (KMG-IV): sequencing the most valuable type-strain genomes for metagenomic binning, comparative biology and taxonomic classification.</title>
        <authorList>
            <person name="Goeker M."/>
        </authorList>
    </citation>
    <scope>NUCLEOTIDE SEQUENCE [LARGE SCALE GENOMIC DNA]</scope>
    <source>
        <strain evidence="9 10">DSM 11590</strain>
    </source>
</reference>
<keyword evidence="4" id="KW-0249">Electron transport</keyword>
<proteinExistence type="predicted"/>
<evidence type="ECO:0000313" key="9">
    <source>
        <dbReference type="EMBL" id="MBB6210632.1"/>
    </source>
</evidence>
<dbReference type="GO" id="GO:0020037">
    <property type="term" value="F:heme binding"/>
    <property type="evidence" value="ECO:0007669"/>
    <property type="project" value="InterPro"/>
</dbReference>
<dbReference type="Pfam" id="PF00034">
    <property type="entry name" value="Cytochrom_C"/>
    <property type="match status" value="1"/>
</dbReference>
<dbReference type="Proteomes" id="UP000544872">
    <property type="component" value="Unassembled WGS sequence"/>
</dbReference>
<evidence type="ECO:0000256" key="4">
    <source>
        <dbReference type="ARBA" id="ARBA00022982"/>
    </source>
</evidence>
<dbReference type="GO" id="GO:0046872">
    <property type="term" value="F:metal ion binding"/>
    <property type="evidence" value="ECO:0007669"/>
    <property type="project" value="UniProtKB-KW"/>
</dbReference>
<dbReference type="AlphaFoldDB" id="A0A7X0DNW7"/>
<gene>
    <name evidence="9" type="ORF">FHS48_002048</name>
</gene>
<keyword evidence="1" id="KW-0813">Transport</keyword>
<dbReference type="GO" id="GO:0009055">
    <property type="term" value="F:electron transfer activity"/>
    <property type="evidence" value="ECO:0007669"/>
    <property type="project" value="InterPro"/>
</dbReference>
<dbReference type="InterPro" id="IPR002327">
    <property type="entry name" value="Cyt_c_1A/1B"/>
</dbReference>
<evidence type="ECO:0000256" key="7">
    <source>
        <dbReference type="SAM" id="SignalP"/>
    </source>
</evidence>
<dbReference type="PROSITE" id="PS51007">
    <property type="entry name" value="CYTC"/>
    <property type="match status" value="1"/>
</dbReference>
<accession>A0A7X0DNW7</accession>
<evidence type="ECO:0000259" key="8">
    <source>
        <dbReference type="PROSITE" id="PS51007"/>
    </source>
</evidence>
<keyword evidence="10" id="KW-1185">Reference proteome</keyword>
<organism evidence="9 10">
    <name type="scientific">Novispirillum itersonii</name>
    <name type="common">Aquaspirillum itersonii</name>
    <dbReference type="NCBI Taxonomy" id="189"/>
    <lineage>
        <taxon>Bacteria</taxon>
        <taxon>Pseudomonadati</taxon>
        <taxon>Pseudomonadota</taxon>
        <taxon>Alphaproteobacteria</taxon>
        <taxon>Rhodospirillales</taxon>
        <taxon>Novispirillaceae</taxon>
        <taxon>Novispirillum</taxon>
    </lineage>
</organism>